<proteinExistence type="predicted"/>
<dbReference type="Pfam" id="PF07719">
    <property type="entry name" value="TPR_2"/>
    <property type="match status" value="1"/>
</dbReference>
<feature type="transmembrane region" description="Helical" evidence="3">
    <location>
        <begin position="175"/>
        <end position="206"/>
    </location>
</feature>
<sequence length="548" mass="62397">MNKYIGGASAFLQGQRNQFWLLALVIGLVYLPFLGSEFFFDDIMFFGGAAKYYATSWFKFDLRWFPYASLGWSVRIFSDVVPHFFHLGNALVHFGNVVLLFVLIRRITEAALPDAPRAVIARGALLAALIFAAHPVAVYAVGYVVQRSILMATFFGLLMYWAYLRGTFSGEKRWLLLSIVSYFIACFSKEHSALLPVALAALAMLLNEHNRLEKKTLWLVWLSYLGIFVLVVLRAKGIFGSPYEAMAAQLFEQQGIVAGTPMLYLLSVMTQAGLFFKYLFLWLLPNPDWMSVDMREQFIPGLTAWLGWLGVAGYITYGAVAFRWLLRGGSKGLVGFALLYPWLLFPIEFSSIRVQEPFVLYRSYLWMPGVMLLVPLALLRFPQRRTHLAMVVMVLLLIPLSWGRLWVFADNYRMWDEAARLLENERVAGADRIYFNRGQAEMARQKWQPAALDFERSAAISPQLEPIHYILGVAYANLGRYEDALVQFDLALKIDARDDRVYYAKGMILRALGRGEEAKQQMKTSCELENAVACLILTGEFRRAKTKP</sequence>
<keyword evidence="1" id="KW-0677">Repeat</keyword>
<feature type="transmembrane region" description="Helical" evidence="3">
    <location>
        <begin position="388"/>
        <end position="407"/>
    </location>
</feature>
<evidence type="ECO:0000256" key="1">
    <source>
        <dbReference type="ARBA" id="ARBA00022737"/>
    </source>
</evidence>
<accession>A0A1J5SPH0</accession>
<feature type="transmembrane region" description="Helical" evidence="3">
    <location>
        <begin position="144"/>
        <end position="163"/>
    </location>
</feature>
<evidence type="ECO:0000313" key="4">
    <source>
        <dbReference type="EMBL" id="OIR05928.1"/>
    </source>
</evidence>
<keyword evidence="3" id="KW-1133">Transmembrane helix</keyword>
<feature type="transmembrane region" description="Helical" evidence="3">
    <location>
        <begin position="256"/>
        <end position="284"/>
    </location>
</feature>
<feature type="transmembrane region" description="Helical" evidence="3">
    <location>
        <begin position="218"/>
        <end position="235"/>
    </location>
</feature>
<evidence type="ECO:0000256" key="2">
    <source>
        <dbReference type="ARBA" id="ARBA00022803"/>
    </source>
</evidence>
<feature type="transmembrane region" description="Helical" evidence="3">
    <location>
        <begin position="304"/>
        <end position="326"/>
    </location>
</feature>
<dbReference type="InterPro" id="IPR019734">
    <property type="entry name" value="TPR_rpt"/>
</dbReference>
<name>A0A1J5SPH0_9ZZZZ</name>
<gene>
    <name evidence="4" type="ORF">GALL_120570</name>
</gene>
<dbReference type="AlphaFoldDB" id="A0A1J5SPH0"/>
<reference evidence="4" key="1">
    <citation type="submission" date="2016-10" db="EMBL/GenBank/DDBJ databases">
        <title>Sequence of Gallionella enrichment culture.</title>
        <authorList>
            <person name="Poehlein A."/>
            <person name="Muehling M."/>
            <person name="Daniel R."/>
        </authorList>
    </citation>
    <scope>NUCLEOTIDE SEQUENCE</scope>
</reference>
<protein>
    <submittedName>
        <fullName evidence="4">Lipoprotein NlpI</fullName>
    </submittedName>
</protein>
<dbReference type="EMBL" id="MLJW01000047">
    <property type="protein sequence ID" value="OIR05928.1"/>
    <property type="molecule type" value="Genomic_DNA"/>
</dbReference>
<feature type="transmembrane region" description="Helical" evidence="3">
    <location>
        <begin position="84"/>
        <end position="107"/>
    </location>
</feature>
<dbReference type="InterPro" id="IPR052346">
    <property type="entry name" value="O-mannosyl-transferase_TMTC"/>
</dbReference>
<feature type="transmembrane region" description="Helical" evidence="3">
    <location>
        <begin position="119"/>
        <end position="138"/>
    </location>
</feature>
<feature type="transmembrane region" description="Helical" evidence="3">
    <location>
        <begin position="20"/>
        <end position="40"/>
    </location>
</feature>
<comment type="caution">
    <text evidence="4">The sequence shown here is derived from an EMBL/GenBank/DDBJ whole genome shotgun (WGS) entry which is preliminary data.</text>
</comment>
<dbReference type="Gene3D" id="1.25.40.10">
    <property type="entry name" value="Tetratricopeptide repeat domain"/>
    <property type="match status" value="1"/>
</dbReference>
<dbReference type="PANTHER" id="PTHR44227:SF3">
    <property type="entry name" value="PROTEIN O-MANNOSYL-TRANSFERASE TMTC4"/>
    <property type="match status" value="1"/>
</dbReference>
<evidence type="ECO:0000256" key="3">
    <source>
        <dbReference type="SAM" id="Phobius"/>
    </source>
</evidence>
<dbReference type="PANTHER" id="PTHR44227">
    <property type="match status" value="1"/>
</dbReference>
<dbReference type="InterPro" id="IPR011990">
    <property type="entry name" value="TPR-like_helical_dom_sf"/>
</dbReference>
<dbReference type="SUPFAM" id="SSF48452">
    <property type="entry name" value="TPR-like"/>
    <property type="match status" value="1"/>
</dbReference>
<dbReference type="PROSITE" id="PS50005">
    <property type="entry name" value="TPR"/>
    <property type="match status" value="1"/>
</dbReference>
<feature type="transmembrane region" description="Helical" evidence="3">
    <location>
        <begin position="333"/>
        <end position="352"/>
    </location>
</feature>
<dbReference type="Pfam" id="PF13181">
    <property type="entry name" value="TPR_8"/>
    <property type="match status" value="1"/>
</dbReference>
<dbReference type="SMART" id="SM00028">
    <property type="entry name" value="TPR"/>
    <property type="match status" value="3"/>
</dbReference>
<keyword evidence="4" id="KW-0449">Lipoprotein</keyword>
<keyword evidence="3" id="KW-0812">Transmembrane</keyword>
<dbReference type="InterPro" id="IPR013105">
    <property type="entry name" value="TPR_2"/>
</dbReference>
<keyword evidence="3" id="KW-0472">Membrane</keyword>
<organism evidence="4">
    <name type="scientific">mine drainage metagenome</name>
    <dbReference type="NCBI Taxonomy" id="410659"/>
    <lineage>
        <taxon>unclassified sequences</taxon>
        <taxon>metagenomes</taxon>
        <taxon>ecological metagenomes</taxon>
    </lineage>
</organism>
<keyword evidence="2" id="KW-0802">TPR repeat</keyword>
<feature type="transmembrane region" description="Helical" evidence="3">
    <location>
        <begin position="364"/>
        <end position="381"/>
    </location>
</feature>